<name>A0A0R2CQR7_9LACO</name>
<accession>A0A0R2CQR7</accession>
<evidence type="ECO:0000256" key="2">
    <source>
        <dbReference type="SAM" id="SignalP"/>
    </source>
</evidence>
<reference evidence="3 4" key="1">
    <citation type="journal article" date="2015" name="Genome Announc.">
        <title>Expanding the biotechnology potential of lactobacilli through comparative genomics of 213 strains and associated genera.</title>
        <authorList>
            <person name="Sun Z."/>
            <person name="Harris H.M."/>
            <person name="McCann A."/>
            <person name="Guo C."/>
            <person name="Argimon S."/>
            <person name="Zhang W."/>
            <person name="Yang X."/>
            <person name="Jeffery I.B."/>
            <person name="Cooney J.C."/>
            <person name="Kagawa T.F."/>
            <person name="Liu W."/>
            <person name="Song Y."/>
            <person name="Salvetti E."/>
            <person name="Wrobel A."/>
            <person name="Rasinkangas P."/>
            <person name="Parkhill J."/>
            <person name="Rea M.C."/>
            <person name="O'Sullivan O."/>
            <person name="Ritari J."/>
            <person name="Douillard F.P."/>
            <person name="Paul Ross R."/>
            <person name="Yang R."/>
            <person name="Briner A.E."/>
            <person name="Felis G.E."/>
            <person name="de Vos W.M."/>
            <person name="Barrangou R."/>
            <person name="Klaenhammer T.R."/>
            <person name="Caufield P.W."/>
            <person name="Cui Y."/>
            <person name="Zhang H."/>
            <person name="O'Toole P.W."/>
        </authorList>
    </citation>
    <scope>NUCLEOTIDE SEQUENCE [LARGE SCALE GENOMIC DNA]</scope>
    <source>
        <strain evidence="3 4">DSM 24302</strain>
    </source>
</reference>
<dbReference type="AlphaFoldDB" id="A0A0R2CQR7"/>
<dbReference type="PROSITE" id="PS51257">
    <property type="entry name" value="PROKAR_LIPOPROTEIN"/>
    <property type="match status" value="1"/>
</dbReference>
<comment type="caution">
    <text evidence="3">The sequence shown here is derived from an EMBL/GenBank/DDBJ whole genome shotgun (WGS) entry which is preliminary data.</text>
</comment>
<evidence type="ECO:0000313" key="4">
    <source>
        <dbReference type="Proteomes" id="UP000051256"/>
    </source>
</evidence>
<protein>
    <recommendedName>
        <fullName evidence="5">Lipoprotein</fullName>
    </recommendedName>
</protein>
<gene>
    <name evidence="3" type="ORF">FC56_GL001125</name>
</gene>
<sequence>MKKAIRILTAVGAAFALALVLVGCGNSKSQSNGSNDSSKASMQNTNTNNTDAKTALTSGGKLWYMAGSLNAKSKSGFDAYYFKGNKVTIYGVDKIYKSFDAAKKANALDKQGTLTYSFKNKSKTRPVISMKGQLSGLDMEQTISVKKPVSGTNKASGLKVSGYKVVRDLDYDKTNQVLVAVQ</sequence>
<dbReference type="RefSeq" id="WP_187116924.1">
    <property type="nucleotide sequence ID" value="NZ_AYZR01000004.1"/>
</dbReference>
<dbReference type="EMBL" id="AYZR01000004">
    <property type="protein sequence ID" value="KRM94177.1"/>
    <property type="molecule type" value="Genomic_DNA"/>
</dbReference>
<feature type="signal peptide" evidence="2">
    <location>
        <begin position="1"/>
        <end position="18"/>
    </location>
</feature>
<feature type="region of interest" description="Disordered" evidence="1">
    <location>
        <begin position="28"/>
        <end position="51"/>
    </location>
</feature>
<keyword evidence="4" id="KW-1185">Reference proteome</keyword>
<dbReference type="Proteomes" id="UP000051256">
    <property type="component" value="Unassembled WGS sequence"/>
</dbReference>
<feature type="compositionally biased region" description="Low complexity" evidence="1">
    <location>
        <begin position="28"/>
        <end position="50"/>
    </location>
</feature>
<feature type="chain" id="PRO_5039075398" description="Lipoprotein" evidence="2">
    <location>
        <begin position="19"/>
        <end position="182"/>
    </location>
</feature>
<dbReference type="PATRIC" id="fig|1423802.4.peg.1140"/>
<evidence type="ECO:0000256" key="1">
    <source>
        <dbReference type="SAM" id="MobiDB-lite"/>
    </source>
</evidence>
<proteinExistence type="predicted"/>
<evidence type="ECO:0000313" key="3">
    <source>
        <dbReference type="EMBL" id="KRM94177.1"/>
    </source>
</evidence>
<keyword evidence="2" id="KW-0732">Signal</keyword>
<organism evidence="3 4">
    <name type="scientific">Lentilactobacillus senioris DSM 24302 = JCM 17472</name>
    <dbReference type="NCBI Taxonomy" id="1423802"/>
    <lineage>
        <taxon>Bacteria</taxon>
        <taxon>Bacillati</taxon>
        <taxon>Bacillota</taxon>
        <taxon>Bacilli</taxon>
        <taxon>Lactobacillales</taxon>
        <taxon>Lactobacillaceae</taxon>
        <taxon>Lentilactobacillus</taxon>
    </lineage>
</organism>
<dbReference type="STRING" id="1423802.FC56_GL001125"/>
<evidence type="ECO:0008006" key="5">
    <source>
        <dbReference type="Google" id="ProtNLM"/>
    </source>
</evidence>